<sequence length="335" mass="36075">MSPRQGARLVVRHSSFGHPNIGSREYTLVRCNLACLVEHDFVERHIRAEAASFCAVSVSTKNDEDDSAAILPDGKLHLAVSKEAYQRLGLPGAHVLHNPDRYHIEVDLFGRSYEPEAPFYTKVMARLRSHTGPLNFLCIKTIDGATADIGFPAEIELLHNSQMRPVFTKTDLRSPAPLALSTLARHGRKQAAPQGADLTGASTDDYLAVYEWLGGLSCGITGEEAPAEGVVKVQEPEHVTGLTYTGLLPSCSAMDAVHAARTEVNEAGCAWAAVHVWGFRDAPVSWHGARHGHGPLLGGENDYTVLLLPGDQYVLYVAAGEGDHFSSIGAPVKAA</sequence>
<dbReference type="Proteomes" id="UP001497392">
    <property type="component" value="Unassembled WGS sequence"/>
</dbReference>
<comment type="caution">
    <text evidence="1">The sequence shown here is derived from an EMBL/GenBank/DDBJ whole genome shotgun (WGS) entry which is preliminary data.</text>
</comment>
<gene>
    <name evidence="1" type="primary">g1771</name>
    <name evidence="1" type="ORF">VP750_LOCUS1513</name>
</gene>
<protein>
    <submittedName>
        <fullName evidence="1">G1771 protein</fullName>
    </submittedName>
</protein>
<evidence type="ECO:0000313" key="2">
    <source>
        <dbReference type="Proteomes" id="UP001497392"/>
    </source>
</evidence>
<proteinExistence type="predicted"/>
<dbReference type="EMBL" id="CAXHTA020000002">
    <property type="protein sequence ID" value="CAL5219854.1"/>
    <property type="molecule type" value="Genomic_DNA"/>
</dbReference>
<name>A0ABP1FKZ0_9CHLO</name>
<dbReference type="PANTHER" id="PTHR15396:SF1">
    <property type="entry name" value="RIBONUCLEASE P PROTEIN SUBUNIT P40"/>
    <property type="match status" value="1"/>
</dbReference>
<keyword evidence="2" id="KW-1185">Reference proteome</keyword>
<evidence type="ECO:0000313" key="1">
    <source>
        <dbReference type="EMBL" id="CAL5219854.1"/>
    </source>
</evidence>
<dbReference type="PANTHER" id="PTHR15396">
    <property type="entry name" value="RIBONUCLEASE P PROTEIN SUBUNIT P40"/>
    <property type="match status" value="1"/>
</dbReference>
<accession>A0ABP1FKZ0</accession>
<dbReference type="InterPro" id="IPR013893">
    <property type="entry name" value="RNase_P_Rpp40"/>
</dbReference>
<dbReference type="Pfam" id="PF08584">
    <property type="entry name" value="Ribonuc_P_40"/>
    <property type="match status" value="1"/>
</dbReference>
<reference evidence="1 2" key="1">
    <citation type="submission" date="2024-06" db="EMBL/GenBank/DDBJ databases">
        <authorList>
            <person name="Kraege A."/>
            <person name="Thomma B."/>
        </authorList>
    </citation>
    <scope>NUCLEOTIDE SEQUENCE [LARGE SCALE GENOMIC DNA]</scope>
</reference>
<organism evidence="1 2">
    <name type="scientific">Coccomyxa viridis</name>
    <dbReference type="NCBI Taxonomy" id="1274662"/>
    <lineage>
        <taxon>Eukaryota</taxon>
        <taxon>Viridiplantae</taxon>
        <taxon>Chlorophyta</taxon>
        <taxon>core chlorophytes</taxon>
        <taxon>Trebouxiophyceae</taxon>
        <taxon>Trebouxiophyceae incertae sedis</taxon>
        <taxon>Coccomyxaceae</taxon>
        <taxon>Coccomyxa</taxon>
    </lineage>
</organism>